<gene>
    <name evidence="1" type="ORF">NNL22_07465</name>
</gene>
<dbReference type="Pfam" id="PF01513">
    <property type="entry name" value="NAD_kinase"/>
    <property type="match status" value="1"/>
</dbReference>
<dbReference type="PANTHER" id="PTHR40697:SF2">
    <property type="entry name" value="ATP-NAD KINASE-RELATED"/>
    <property type="match status" value="1"/>
</dbReference>
<reference evidence="1" key="1">
    <citation type="submission" date="2022-07" db="EMBL/GenBank/DDBJ databases">
        <title>Alkalimarinus sp. nov., isolated from gut of a Alitta virens.</title>
        <authorList>
            <person name="Yang A.I."/>
            <person name="Shin N.-R."/>
        </authorList>
    </citation>
    <scope>NUCLEOTIDE SEQUENCE</scope>
    <source>
        <strain evidence="1">FA028</strain>
    </source>
</reference>
<dbReference type="EMBL" id="CP101527">
    <property type="protein sequence ID" value="UZW76418.1"/>
    <property type="molecule type" value="Genomic_DNA"/>
</dbReference>
<dbReference type="Pfam" id="PF20143">
    <property type="entry name" value="NAD_kinase_C"/>
    <property type="match status" value="1"/>
</dbReference>
<name>A0A9E8KQG3_9ALTE</name>
<dbReference type="PIRSF" id="PIRSF016907">
    <property type="entry name" value="Kin_ATP-NAD"/>
    <property type="match status" value="1"/>
</dbReference>
<dbReference type="GO" id="GO:0003951">
    <property type="term" value="F:NAD+ kinase activity"/>
    <property type="evidence" value="ECO:0007669"/>
    <property type="project" value="InterPro"/>
</dbReference>
<keyword evidence="2" id="KW-1185">Reference proteome</keyword>
<dbReference type="InterPro" id="IPR002504">
    <property type="entry name" value="NADK"/>
</dbReference>
<proteinExistence type="predicted"/>
<evidence type="ECO:0000313" key="2">
    <source>
        <dbReference type="Proteomes" id="UP001164472"/>
    </source>
</evidence>
<evidence type="ECO:0000313" key="1">
    <source>
        <dbReference type="EMBL" id="UZW76418.1"/>
    </source>
</evidence>
<dbReference type="InterPro" id="IPR017438">
    <property type="entry name" value="ATP-NAD_kinase_N"/>
</dbReference>
<dbReference type="Proteomes" id="UP001164472">
    <property type="component" value="Chromosome"/>
</dbReference>
<dbReference type="PANTHER" id="PTHR40697">
    <property type="entry name" value="ACETOIN CATABOLISM PROTEIN X"/>
    <property type="match status" value="1"/>
</dbReference>
<dbReference type="KEGG" id="asem:NNL22_07465"/>
<dbReference type="InterPro" id="IPR011386">
    <property type="entry name" value="Put_ATP-NAD_kin"/>
</dbReference>
<accession>A0A9E8KQG3</accession>
<dbReference type="RefSeq" id="WP_251811839.1">
    <property type="nucleotide sequence ID" value="NZ_CP101527.1"/>
</dbReference>
<organism evidence="1 2">
    <name type="scientific">Alkalimarinus sediminis</name>
    <dbReference type="NCBI Taxonomy" id="1632866"/>
    <lineage>
        <taxon>Bacteria</taxon>
        <taxon>Pseudomonadati</taxon>
        <taxon>Pseudomonadota</taxon>
        <taxon>Gammaproteobacteria</taxon>
        <taxon>Alteromonadales</taxon>
        <taxon>Alteromonadaceae</taxon>
        <taxon>Alkalimarinus</taxon>
    </lineage>
</organism>
<sequence>MFKIGLIVNPVAGIGGPAGLKGSDGENIYQQAKALGFESKALQRATIVVDALKPLGLSVEFVTCAGAMGADCFNDSELRHRVVYAPDNLSHTQPNDTCLATAAIMKDGVDLILFVGGDGTARDVCSAVSIDQPVLGIPAGVKMHSGVFAVTPKAAAQLVIDMIRGGLVSIAEHEVRDIDEVAFRTGVVKSKHYGEMLTPQEGRYLQHVKCGGKEIEALVLDDIAADIVERMEDDTLYVMGSGGTVMHIKQSLSGEECSLLGVDLFLNHELVAKDVNEHQLFEWVNQYPSHLVVTVIGGQGHLFGRGNQQLSPRNLRKIGLSNITVVATKNKIQEMEGRPLVVDTGDDELDQQVSGMRQIITGYDDRIVYPVEYLTSQVAINE</sequence>
<keyword evidence="1" id="KW-0418">Kinase</keyword>
<dbReference type="SUPFAM" id="SSF111331">
    <property type="entry name" value="NAD kinase/diacylglycerol kinase-like"/>
    <property type="match status" value="1"/>
</dbReference>
<dbReference type="GO" id="GO:0051287">
    <property type="term" value="F:NAD binding"/>
    <property type="evidence" value="ECO:0007669"/>
    <property type="project" value="UniProtKB-ARBA"/>
</dbReference>
<dbReference type="AlphaFoldDB" id="A0A9E8KQG3"/>
<protein>
    <submittedName>
        <fullName evidence="1">ATP-NAD kinase family protein</fullName>
    </submittedName>
</protein>
<dbReference type="InterPro" id="IPR039065">
    <property type="entry name" value="AcoX-like"/>
</dbReference>
<dbReference type="Gene3D" id="3.40.50.10330">
    <property type="entry name" value="Probable inorganic polyphosphate/atp-NAD kinase, domain 1"/>
    <property type="match status" value="1"/>
</dbReference>
<dbReference type="InterPro" id="IPR016064">
    <property type="entry name" value="NAD/diacylglycerol_kinase_sf"/>
</dbReference>
<keyword evidence="1" id="KW-0808">Transferase</keyword>
<dbReference type="GO" id="GO:0005524">
    <property type="term" value="F:ATP binding"/>
    <property type="evidence" value="ECO:0007669"/>
    <property type="project" value="UniProtKB-ARBA"/>
</dbReference>
<dbReference type="GO" id="GO:0006741">
    <property type="term" value="P:NADP+ biosynthetic process"/>
    <property type="evidence" value="ECO:0007669"/>
    <property type="project" value="InterPro"/>
</dbReference>